<dbReference type="HAMAP" id="MF_01363">
    <property type="entry name" value="Ribosomal_bL21"/>
    <property type="match status" value="1"/>
</dbReference>
<dbReference type="NCBIfam" id="TIGR00061">
    <property type="entry name" value="L21"/>
    <property type="match status" value="1"/>
</dbReference>
<keyword evidence="5 6" id="KW-0687">Ribonucleoprotein</keyword>
<gene>
    <name evidence="6" type="primary">rplU</name>
    <name evidence="6" type="synonym">rpl21</name>
    <name evidence="8" type="ORF">NIES2135_29840</name>
</gene>
<comment type="similarity">
    <text evidence="1 6 7">Belongs to the bacterial ribosomal protein bL21 family.</text>
</comment>
<keyword evidence="9" id="KW-1185">Reference proteome</keyword>
<dbReference type="AlphaFoldDB" id="A0A1Z4JHB9"/>
<dbReference type="InterPro" id="IPR036164">
    <property type="entry name" value="bL21-like_sf"/>
</dbReference>
<dbReference type="GO" id="GO:0005737">
    <property type="term" value="C:cytoplasm"/>
    <property type="evidence" value="ECO:0007669"/>
    <property type="project" value="UniProtKB-ARBA"/>
</dbReference>
<reference evidence="8 9" key="1">
    <citation type="submission" date="2017-06" db="EMBL/GenBank/DDBJ databases">
        <title>Genome sequencing of cyanobaciteial culture collection at National Institute for Environmental Studies (NIES).</title>
        <authorList>
            <person name="Hirose Y."/>
            <person name="Shimura Y."/>
            <person name="Fujisawa T."/>
            <person name="Nakamura Y."/>
            <person name="Kawachi M."/>
        </authorList>
    </citation>
    <scope>NUCLEOTIDE SEQUENCE [LARGE SCALE GENOMIC DNA]</scope>
    <source>
        <strain evidence="8 9">NIES-2135</strain>
    </source>
</reference>
<keyword evidence="2 6" id="KW-0699">rRNA-binding</keyword>
<dbReference type="PANTHER" id="PTHR21349:SF0">
    <property type="entry name" value="LARGE RIBOSOMAL SUBUNIT PROTEIN BL21M"/>
    <property type="match status" value="1"/>
</dbReference>
<evidence type="ECO:0000256" key="7">
    <source>
        <dbReference type="RuleBase" id="RU000562"/>
    </source>
</evidence>
<evidence type="ECO:0000256" key="3">
    <source>
        <dbReference type="ARBA" id="ARBA00022884"/>
    </source>
</evidence>
<dbReference type="GO" id="GO:0006412">
    <property type="term" value="P:translation"/>
    <property type="evidence" value="ECO:0007669"/>
    <property type="project" value="UniProtKB-UniRule"/>
</dbReference>
<dbReference type="GO" id="GO:0005840">
    <property type="term" value="C:ribosome"/>
    <property type="evidence" value="ECO:0007669"/>
    <property type="project" value="UniProtKB-KW"/>
</dbReference>
<evidence type="ECO:0000256" key="1">
    <source>
        <dbReference type="ARBA" id="ARBA00008563"/>
    </source>
</evidence>
<organism evidence="8 9">
    <name type="scientific">Leptolyngbya boryana NIES-2135</name>
    <dbReference type="NCBI Taxonomy" id="1973484"/>
    <lineage>
        <taxon>Bacteria</taxon>
        <taxon>Bacillati</taxon>
        <taxon>Cyanobacteriota</taxon>
        <taxon>Cyanophyceae</taxon>
        <taxon>Leptolyngbyales</taxon>
        <taxon>Leptolyngbyaceae</taxon>
        <taxon>Leptolyngbya group</taxon>
        <taxon>Leptolyngbya</taxon>
    </lineage>
</organism>
<dbReference type="PROSITE" id="PS01169">
    <property type="entry name" value="RIBOSOMAL_L21"/>
    <property type="match status" value="1"/>
</dbReference>
<sequence>MAHAIIEIAGQQIRVEPSRFYDVNRLVGDVDSQLEIDRVLYVNNAGEVSIGAPVVEGATVQATILRHMRGRKVLVYKMKPKKKTRKKRGHRQELTRIMIDSITVGGTAIDTKDQPRG</sequence>
<accession>A0A1Z4JHB9</accession>
<dbReference type="SUPFAM" id="SSF141091">
    <property type="entry name" value="L21p-like"/>
    <property type="match status" value="1"/>
</dbReference>
<evidence type="ECO:0000256" key="5">
    <source>
        <dbReference type="ARBA" id="ARBA00023274"/>
    </source>
</evidence>
<comment type="function">
    <text evidence="6 7">This protein binds to 23S rRNA in the presence of protein L20.</text>
</comment>
<dbReference type="InterPro" id="IPR001787">
    <property type="entry name" value="Ribosomal_bL21"/>
</dbReference>
<evidence type="ECO:0000256" key="6">
    <source>
        <dbReference type="HAMAP-Rule" id="MF_01363"/>
    </source>
</evidence>
<dbReference type="PANTHER" id="PTHR21349">
    <property type="entry name" value="50S RIBOSOMAL PROTEIN L21"/>
    <property type="match status" value="1"/>
</dbReference>
<evidence type="ECO:0000313" key="9">
    <source>
        <dbReference type="Proteomes" id="UP000217895"/>
    </source>
</evidence>
<comment type="subunit">
    <text evidence="6">Part of the 50S ribosomal subunit. Contacts protein L20.</text>
</comment>
<dbReference type="GO" id="GO:1990904">
    <property type="term" value="C:ribonucleoprotein complex"/>
    <property type="evidence" value="ECO:0007669"/>
    <property type="project" value="UniProtKB-KW"/>
</dbReference>
<evidence type="ECO:0000256" key="4">
    <source>
        <dbReference type="ARBA" id="ARBA00022980"/>
    </source>
</evidence>
<dbReference type="Pfam" id="PF00829">
    <property type="entry name" value="Ribosomal_L21p"/>
    <property type="match status" value="1"/>
</dbReference>
<dbReference type="GO" id="GO:0019843">
    <property type="term" value="F:rRNA binding"/>
    <property type="evidence" value="ECO:0007669"/>
    <property type="project" value="UniProtKB-UniRule"/>
</dbReference>
<proteinExistence type="inferred from homology"/>
<protein>
    <recommendedName>
        <fullName evidence="6">Large ribosomal subunit protein bL21</fullName>
    </recommendedName>
</protein>
<keyword evidence="4 6" id="KW-0689">Ribosomal protein</keyword>
<name>A0A1Z4JHB9_LEPBY</name>
<evidence type="ECO:0000256" key="2">
    <source>
        <dbReference type="ARBA" id="ARBA00022730"/>
    </source>
</evidence>
<dbReference type="GO" id="GO:0003735">
    <property type="term" value="F:structural constituent of ribosome"/>
    <property type="evidence" value="ECO:0007669"/>
    <property type="project" value="InterPro"/>
</dbReference>
<dbReference type="EMBL" id="AP018203">
    <property type="protein sequence ID" value="BAY56154.1"/>
    <property type="molecule type" value="Genomic_DNA"/>
</dbReference>
<dbReference type="InterPro" id="IPR018258">
    <property type="entry name" value="Ribosomal_bL21_CS"/>
</dbReference>
<keyword evidence="3 6" id="KW-0694">RNA-binding</keyword>
<dbReference type="Proteomes" id="UP000217895">
    <property type="component" value="Chromosome"/>
</dbReference>
<dbReference type="InterPro" id="IPR028909">
    <property type="entry name" value="bL21-like"/>
</dbReference>
<evidence type="ECO:0000313" key="8">
    <source>
        <dbReference type="EMBL" id="BAY56154.1"/>
    </source>
</evidence>